<dbReference type="PANTHER" id="PTHR21411:SF0">
    <property type="entry name" value="REGULATORY PROTEIN ZESTE"/>
    <property type="match status" value="1"/>
</dbReference>
<evidence type="ECO:0000259" key="7">
    <source>
        <dbReference type="Pfam" id="PF13873"/>
    </source>
</evidence>
<evidence type="ECO:0000256" key="5">
    <source>
        <dbReference type="ARBA" id="ARBA00025466"/>
    </source>
</evidence>
<dbReference type="Pfam" id="PF13873">
    <property type="entry name" value="Myb_DNA-bind_5"/>
    <property type="match status" value="1"/>
</dbReference>
<evidence type="ECO:0000256" key="3">
    <source>
        <dbReference type="ARBA" id="ARBA00023015"/>
    </source>
</evidence>
<feature type="non-terminal residue" evidence="8">
    <location>
        <position position="1"/>
    </location>
</feature>
<dbReference type="PANTHER" id="PTHR21411">
    <property type="entry name" value="APONTIC"/>
    <property type="match status" value="1"/>
</dbReference>
<evidence type="ECO:0000256" key="4">
    <source>
        <dbReference type="ARBA" id="ARBA00023163"/>
    </source>
</evidence>
<evidence type="ECO:0000256" key="2">
    <source>
        <dbReference type="ARBA" id="ARBA00016807"/>
    </source>
</evidence>
<organism evidence="8">
    <name type="scientific">Lygus hesperus</name>
    <name type="common">Western plant bug</name>
    <dbReference type="NCBI Taxonomy" id="30085"/>
    <lineage>
        <taxon>Eukaryota</taxon>
        <taxon>Metazoa</taxon>
        <taxon>Ecdysozoa</taxon>
        <taxon>Arthropoda</taxon>
        <taxon>Hexapoda</taxon>
        <taxon>Insecta</taxon>
        <taxon>Pterygota</taxon>
        <taxon>Neoptera</taxon>
        <taxon>Paraneoptera</taxon>
        <taxon>Hemiptera</taxon>
        <taxon>Heteroptera</taxon>
        <taxon>Panheteroptera</taxon>
        <taxon>Cimicomorpha</taxon>
        <taxon>Miridae</taxon>
        <taxon>Mirini</taxon>
        <taxon>Lygus</taxon>
    </lineage>
</organism>
<dbReference type="EMBL" id="GDHC01018660">
    <property type="protein sequence ID" value="JAP99968.1"/>
    <property type="molecule type" value="Transcribed_RNA"/>
</dbReference>
<feature type="compositionally biased region" description="Polar residues" evidence="6">
    <location>
        <begin position="118"/>
        <end position="135"/>
    </location>
</feature>
<dbReference type="AlphaFoldDB" id="A0A146KVS0"/>
<evidence type="ECO:0000313" key="8">
    <source>
        <dbReference type="EMBL" id="JAP99968.1"/>
    </source>
</evidence>
<reference evidence="8" key="1">
    <citation type="journal article" date="2016" name="Gigascience">
        <title>De novo construction of an expanded transcriptome assembly for the western tarnished plant bug, Lygus hesperus.</title>
        <authorList>
            <person name="Tassone E.E."/>
            <person name="Geib S.M."/>
            <person name="Hall B."/>
            <person name="Fabrick J.A."/>
            <person name="Brent C.S."/>
            <person name="Hull J.J."/>
        </authorList>
    </citation>
    <scope>NUCLEOTIDE SEQUENCE</scope>
</reference>
<gene>
    <name evidence="8" type="ORF">g.39033</name>
</gene>
<evidence type="ECO:0000256" key="1">
    <source>
        <dbReference type="ARBA" id="ARBA00011764"/>
    </source>
</evidence>
<comment type="function">
    <text evidence="5">Involved in transvection phenomena (= synapsis-dependent gene expression), where the synaptic pairing of chromosomes carrying genes with which zeste interacts influences the expression of these genes. Zeste binds to DNA and stimulates transcription from a nearby promoter.</text>
</comment>
<sequence>NQTNTQALRKRSPNFKPVEKLLLLNIVRKHLSVIESKDSTRESEDKKLATWNMIEVEFNQKTLSIRRSYPVLKNLYQNMKKLARTERQRVPGYNLVCSVENTLLNWIEHCTTGSIMSESTSELAGAQTDQPNPTYLQKMEPEEKES</sequence>
<evidence type="ECO:0000256" key="6">
    <source>
        <dbReference type="SAM" id="MobiDB-lite"/>
    </source>
</evidence>
<dbReference type="InterPro" id="IPR028002">
    <property type="entry name" value="Myb_DNA-bind_5"/>
</dbReference>
<proteinExistence type="predicted"/>
<protein>
    <recommendedName>
        <fullName evidence="2">Regulatory protein zeste</fullName>
    </recommendedName>
</protein>
<feature type="domain" description="Myb/SANT-like DNA-binding" evidence="7">
    <location>
        <begin position="11"/>
        <end position="87"/>
    </location>
</feature>
<name>A0A146KVS0_LYGHE</name>
<keyword evidence="3" id="KW-0805">Transcription regulation</keyword>
<feature type="region of interest" description="Disordered" evidence="6">
    <location>
        <begin position="118"/>
        <end position="146"/>
    </location>
</feature>
<accession>A0A146KVS0</accession>
<comment type="subunit">
    <text evidence="1">Self-associates forming complexes of several hundred monomers.</text>
</comment>
<keyword evidence="4" id="KW-0804">Transcription</keyword>